<dbReference type="STRING" id="1249483.LEP1GSC202_1294"/>
<organism evidence="1 2">
    <name type="scientific">Leptospira yanagawae serovar Saopaulo str. Sao Paulo = ATCC 700523</name>
    <dbReference type="NCBI Taxonomy" id="1249483"/>
    <lineage>
        <taxon>Bacteria</taxon>
        <taxon>Pseudomonadati</taxon>
        <taxon>Spirochaetota</taxon>
        <taxon>Spirochaetia</taxon>
        <taxon>Leptospirales</taxon>
        <taxon>Leptospiraceae</taxon>
        <taxon>Leptospira</taxon>
    </lineage>
</organism>
<gene>
    <name evidence="1" type="ORF">LEP1GSC202_1294</name>
</gene>
<name>A0A5E8HGI9_9LEPT</name>
<evidence type="ECO:0000313" key="1">
    <source>
        <dbReference type="EMBL" id="EOQ89738.1"/>
    </source>
</evidence>
<dbReference type="EMBL" id="AOGX02000015">
    <property type="protein sequence ID" value="EOQ89738.1"/>
    <property type="molecule type" value="Genomic_DNA"/>
</dbReference>
<sequence length="50" mass="5684">MAILETKFSGNLRKWRPEWAKVTGLNAKTNKDWSFQIETGSNPVPQTYGS</sequence>
<reference evidence="1 2" key="1">
    <citation type="submission" date="2013-04" db="EMBL/GenBank/DDBJ databases">
        <authorList>
            <person name="Harkins D.M."/>
            <person name="Durkin A.S."/>
            <person name="Brinkac L.M."/>
            <person name="Haft D.H."/>
            <person name="Selengut J.D."/>
            <person name="Sanka R."/>
            <person name="DePew J."/>
            <person name="Purushe J."/>
            <person name="Hartskeerl R.A."/>
            <person name="Ahmed A."/>
            <person name="van der Linden H."/>
            <person name="Goris M.G.A."/>
            <person name="Vinetz J.M."/>
            <person name="Sutton G.G."/>
            <person name="Nierman W.C."/>
            <person name="Fouts D.E."/>
        </authorList>
    </citation>
    <scope>NUCLEOTIDE SEQUENCE [LARGE SCALE GENOMIC DNA]</scope>
    <source>
        <strain evidence="1 2">Sao Paulo</strain>
    </source>
</reference>
<comment type="caution">
    <text evidence="1">The sequence shown here is derived from an EMBL/GenBank/DDBJ whole genome shotgun (WGS) entry which is preliminary data.</text>
</comment>
<evidence type="ECO:0000313" key="2">
    <source>
        <dbReference type="Proteomes" id="UP000013996"/>
    </source>
</evidence>
<protein>
    <submittedName>
        <fullName evidence="1">Uncharacterized protein</fullName>
    </submittedName>
</protein>
<proteinExistence type="predicted"/>
<dbReference type="Proteomes" id="UP000013996">
    <property type="component" value="Unassembled WGS sequence"/>
</dbReference>
<accession>A0A5E8HGI9</accession>
<dbReference type="AlphaFoldDB" id="A0A5E8HGI9"/>